<protein>
    <recommendedName>
        <fullName evidence="4">TrfA protein</fullName>
    </recommendedName>
</protein>
<comment type="caution">
    <text evidence="2">The sequence shown here is derived from an EMBL/GenBank/DDBJ whole genome shotgun (WGS) entry which is preliminary data.</text>
</comment>
<sequence>MGPAEKAARLQQRAAKLAAEKRSPEAPESLAAPIALMPKWPQGIRGIPNAALRSSLFSAVRTRQRPYIDRQPIHAQNGFNLLQSGPLLDQGDLDAWEAVLHMALIRRQSFSFKVSSYELLKLQGKADAGTNRKTLHARLVRLKASAVEICYETYTYIGSLIDEVVRDEASGLYIIRLNPMLSTLFRTGAFSHVDRQIRAALTGKPLAQWLHGYYSSHARPLPVKMETLLRLAGSHDHYPRSAFQNLKRALDALELAHAECGQEFEYRIEGSLVHVNRQRKQQEHSSRRTPSKVIHSHTEATAAGTEATAAKYRSHGCKIPKRRLQKNLQKDPESTVSSGLQASPEKSLILFNTF</sequence>
<reference evidence="3" key="1">
    <citation type="journal article" date="2019" name="Int. J. Syst. Evol. Microbiol.">
        <title>The Global Catalogue of Microorganisms (GCM) 10K type strain sequencing project: providing services to taxonomists for standard genome sequencing and annotation.</title>
        <authorList>
            <consortium name="The Broad Institute Genomics Platform"/>
            <consortium name="The Broad Institute Genome Sequencing Center for Infectious Disease"/>
            <person name="Wu L."/>
            <person name="Ma J."/>
        </authorList>
    </citation>
    <scope>NUCLEOTIDE SEQUENCE [LARGE SCALE GENOMIC DNA]</scope>
    <source>
        <strain evidence="3">CCM 8778</strain>
    </source>
</reference>
<keyword evidence="3" id="KW-1185">Reference proteome</keyword>
<dbReference type="RefSeq" id="WP_133063660.1">
    <property type="nucleotide sequence ID" value="NZ_BMDE01000005.1"/>
</dbReference>
<proteinExistence type="predicted"/>
<organism evidence="2 3">
    <name type="scientific">Pseudomonas fluvialis</name>
    <dbReference type="NCBI Taxonomy" id="1793966"/>
    <lineage>
        <taxon>Bacteria</taxon>
        <taxon>Pseudomonadati</taxon>
        <taxon>Pseudomonadota</taxon>
        <taxon>Gammaproteobacteria</taxon>
        <taxon>Pseudomonadales</taxon>
        <taxon>Pseudomonadaceae</taxon>
        <taxon>Pseudomonas</taxon>
    </lineage>
</organism>
<evidence type="ECO:0000313" key="3">
    <source>
        <dbReference type="Proteomes" id="UP000655550"/>
    </source>
</evidence>
<dbReference type="EMBL" id="BMDE01000005">
    <property type="protein sequence ID" value="GGH93467.1"/>
    <property type="molecule type" value="Genomic_DNA"/>
</dbReference>
<dbReference type="Proteomes" id="UP000655550">
    <property type="component" value="Unassembled WGS sequence"/>
</dbReference>
<evidence type="ECO:0000256" key="1">
    <source>
        <dbReference type="SAM" id="MobiDB-lite"/>
    </source>
</evidence>
<accession>A0ABQ2ALT7</accession>
<evidence type="ECO:0000313" key="2">
    <source>
        <dbReference type="EMBL" id="GGH93467.1"/>
    </source>
</evidence>
<evidence type="ECO:0008006" key="4">
    <source>
        <dbReference type="Google" id="ProtNLM"/>
    </source>
</evidence>
<name>A0ABQ2ALT7_9PSED</name>
<feature type="region of interest" description="Disordered" evidence="1">
    <location>
        <begin position="1"/>
        <end position="26"/>
    </location>
</feature>
<feature type="region of interest" description="Disordered" evidence="1">
    <location>
        <begin position="277"/>
        <end position="298"/>
    </location>
</feature>
<gene>
    <name evidence="2" type="ORF">GCM10007363_18140</name>
</gene>